<keyword evidence="7" id="KW-0347">Helicase</keyword>
<dbReference type="InterPro" id="IPR006474">
    <property type="entry name" value="Helicase_Cas3_CRISPR-ass_core"/>
</dbReference>
<dbReference type="Pfam" id="PF22590">
    <property type="entry name" value="Cas3-like_C_2"/>
    <property type="match status" value="1"/>
</dbReference>
<evidence type="ECO:0000259" key="10">
    <source>
        <dbReference type="PROSITE" id="PS51192"/>
    </source>
</evidence>
<feature type="domain" description="Helicase ATP-binding" evidence="10">
    <location>
        <begin position="293"/>
        <end position="508"/>
    </location>
</feature>
<evidence type="ECO:0000256" key="3">
    <source>
        <dbReference type="ARBA" id="ARBA00022722"/>
    </source>
</evidence>
<dbReference type="GO" id="GO:0005524">
    <property type="term" value="F:ATP binding"/>
    <property type="evidence" value="ECO:0007669"/>
    <property type="project" value="UniProtKB-KW"/>
</dbReference>
<organism evidence="12 13">
    <name type="scientific">Methanogenium marinum</name>
    <dbReference type="NCBI Taxonomy" id="348610"/>
    <lineage>
        <taxon>Archaea</taxon>
        <taxon>Methanobacteriati</taxon>
        <taxon>Methanobacteriota</taxon>
        <taxon>Stenosarchaea group</taxon>
        <taxon>Methanomicrobia</taxon>
        <taxon>Methanomicrobiales</taxon>
        <taxon>Methanomicrobiaceae</taxon>
        <taxon>Methanogenium</taxon>
    </lineage>
</organism>
<evidence type="ECO:0000313" key="12">
    <source>
        <dbReference type="EMBL" id="MDE4907734.1"/>
    </source>
</evidence>
<dbReference type="InterPro" id="IPR054712">
    <property type="entry name" value="Cas3-like_dom"/>
</dbReference>
<dbReference type="GO" id="GO:0003723">
    <property type="term" value="F:RNA binding"/>
    <property type="evidence" value="ECO:0007669"/>
    <property type="project" value="TreeGrafter"/>
</dbReference>
<evidence type="ECO:0000256" key="5">
    <source>
        <dbReference type="ARBA" id="ARBA00022741"/>
    </source>
</evidence>
<keyword evidence="8" id="KW-0067">ATP-binding</keyword>
<proteinExistence type="inferred from homology"/>
<protein>
    <submittedName>
        <fullName evidence="12">CRISPR-associated helicase Cas3</fullName>
    </submittedName>
</protein>
<dbReference type="InterPro" id="IPR006483">
    <property type="entry name" value="CRISPR-assoc_Cas3_HD"/>
</dbReference>
<comment type="caution">
    <text evidence="12">The sequence shown here is derived from an EMBL/GenBank/DDBJ whole genome shotgun (WGS) entry which is preliminary data.</text>
</comment>
<dbReference type="InterPro" id="IPR038257">
    <property type="entry name" value="CRISPR-assoc_Cas3_HD_sf"/>
</dbReference>
<dbReference type="InterPro" id="IPR014001">
    <property type="entry name" value="Helicase_ATP-bd"/>
</dbReference>
<evidence type="ECO:0000256" key="1">
    <source>
        <dbReference type="ARBA" id="ARBA00006847"/>
    </source>
</evidence>
<evidence type="ECO:0000256" key="8">
    <source>
        <dbReference type="ARBA" id="ARBA00022840"/>
    </source>
</evidence>
<evidence type="ECO:0000313" key="13">
    <source>
        <dbReference type="Proteomes" id="UP001143747"/>
    </source>
</evidence>
<dbReference type="PANTHER" id="PTHR47963:SF9">
    <property type="entry name" value="CRISPR-ASSOCIATED ENDONUCLEASE_HELICASE CAS3"/>
    <property type="match status" value="1"/>
</dbReference>
<dbReference type="GO" id="GO:0004518">
    <property type="term" value="F:nuclease activity"/>
    <property type="evidence" value="ECO:0007669"/>
    <property type="project" value="UniProtKB-KW"/>
</dbReference>
<sequence>MKPYYPFWGKTSRDEQSADPYHLLVYHCLDAAAVANVILENNQYLRERFASLFPSGTEQISNLIQFSVALHDLGKFSGRFQSLSRETFTILNPGKTGKPYLPGIRHDAMGTAFITESLWETVLEEEWFPFDTDDADEFDWQDIWEAWFQPISGHHGSPTQPLAGQRIAISSLFSQEETEAALDFSYDCFQLFFKDPLQKVPYSEELLSATKRGSWLLAGLTILCDWIASGDMFAHNATEMPLEEYWKTYALPQAEDAVRAAGILPQTPSAPLGVKKLFSYGTPRPIQHLTETMALPKGPLLMIIEDQTGSGKTEAAITATHRLLARGDADGFFFALPTTATANSMYERMESAYRKLYTDDAHPWLVLSHGSRKLSPGFRRMVHIGPEGKDTGTPKEITNNDYPPAECSAWIADNRKKSLLATVGVGTVDQALMAALPSRHQSLRLLGLATHVLIVDEVHSYDTYMHTILMGLLRFQAALGGSVILLSATLPIQIRNDLAKAFCEGLGHQTFTPLQSAEYPLITLCAGDGNHEIVPVQDTERHLHYRITPLSEIQDVHAVILEKARSGKCVCWVRNTVSDAVESYQHIRKSVDSDHVLLFHARFIAADRERIETEILSRFGKPFNEKRRKGMVVIATQVIEQSLDLDFDCLISDLAPIDSVIQRAGRMHRHAEFHQNDKIPELFVLMPDPKQMTKDWYTKLFPIGAYVYPHHGQLWLTAKTLCENTDISLPADARMLIESVYSPEVQESVPESLQNKEIEALGKDFGDISIALNNTLPVFSGYSWKMNWMDETVTPTRLGEPVRSYILVLWDGSSITPLAGSYPDDWEKSTISVSVRTIAKIPECEGELASSIEHFRTSLPHQAKWYEILPFIEDEGTFKAKIYNQSQRCIEVRYSHETGIVFCK</sequence>
<keyword evidence="5" id="KW-0547">Nucleotide-binding</keyword>
<dbReference type="AlphaFoldDB" id="A0A9Q4PVM9"/>
<feature type="domain" description="HD Cas3-type" evidence="11">
    <location>
        <begin position="17"/>
        <end position="227"/>
    </location>
</feature>
<dbReference type="PANTHER" id="PTHR47963">
    <property type="entry name" value="DEAD-BOX ATP-DEPENDENT RNA HELICASE 47, MITOCHONDRIAL"/>
    <property type="match status" value="1"/>
</dbReference>
<dbReference type="InterPro" id="IPR050547">
    <property type="entry name" value="DEAD_box_RNA_helicases"/>
</dbReference>
<keyword evidence="9" id="KW-0051">Antiviral defense</keyword>
<dbReference type="GO" id="GO:0046872">
    <property type="term" value="F:metal ion binding"/>
    <property type="evidence" value="ECO:0007669"/>
    <property type="project" value="UniProtKB-KW"/>
</dbReference>
<comment type="similarity">
    <text evidence="2">In the central section; belongs to the CRISPR-associated helicase Cas3 family.</text>
</comment>
<dbReference type="Gene3D" id="1.10.3210.30">
    <property type="match status" value="1"/>
</dbReference>
<dbReference type="Gene3D" id="3.40.50.300">
    <property type="entry name" value="P-loop containing nucleotide triphosphate hydrolases"/>
    <property type="match status" value="2"/>
</dbReference>
<dbReference type="NCBIfam" id="TIGR01596">
    <property type="entry name" value="cas3_HD"/>
    <property type="match status" value="1"/>
</dbReference>
<dbReference type="SMART" id="SM00487">
    <property type="entry name" value="DEXDc"/>
    <property type="match status" value="1"/>
</dbReference>
<name>A0A9Q4PVM9_9EURY</name>
<dbReference type="PROSITE" id="PS51643">
    <property type="entry name" value="HD_CAS3"/>
    <property type="match status" value="1"/>
</dbReference>
<dbReference type="Pfam" id="PF18019">
    <property type="entry name" value="Cas3_HD"/>
    <property type="match status" value="1"/>
</dbReference>
<evidence type="ECO:0000256" key="9">
    <source>
        <dbReference type="ARBA" id="ARBA00023118"/>
    </source>
</evidence>
<accession>A0A9Q4PVM9</accession>
<keyword evidence="6" id="KW-0378">Hydrolase</keyword>
<dbReference type="GO" id="GO:0003677">
    <property type="term" value="F:DNA binding"/>
    <property type="evidence" value="ECO:0007669"/>
    <property type="project" value="InterPro"/>
</dbReference>
<keyword evidence="3" id="KW-0540">Nuclease</keyword>
<dbReference type="NCBIfam" id="TIGR01587">
    <property type="entry name" value="cas3_core"/>
    <property type="match status" value="1"/>
</dbReference>
<keyword evidence="13" id="KW-1185">Reference proteome</keyword>
<gene>
    <name evidence="12" type="primary">cas3</name>
    <name evidence="12" type="ORF">L0665_03795</name>
</gene>
<evidence type="ECO:0000256" key="4">
    <source>
        <dbReference type="ARBA" id="ARBA00022723"/>
    </source>
</evidence>
<dbReference type="PROSITE" id="PS51192">
    <property type="entry name" value="HELICASE_ATP_BIND_1"/>
    <property type="match status" value="1"/>
</dbReference>
<dbReference type="Proteomes" id="UP001143747">
    <property type="component" value="Unassembled WGS sequence"/>
</dbReference>
<evidence type="ECO:0000256" key="2">
    <source>
        <dbReference type="ARBA" id="ARBA00009046"/>
    </source>
</evidence>
<keyword evidence="4" id="KW-0479">Metal-binding</keyword>
<dbReference type="InterPro" id="IPR006935">
    <property type="entry name" value="Helicase/UvrB_N"/>
</dbReference>
<reference evidence="12" key="1">
    <citation type="submission" date="2022-01" db="EMBL/GenBank/DDBJ databases">
        <title>Draft genome of Methanogenium marinum DSM 15558.</title>
        <authorList>
            <person name="Chen S.-C."/>
            <person name="You Y.-T."/>
        </authorList>
    </citation>
    <scope>NUCLEOTIDE SEQUENCE</scope>
    <source>
        <strain evidence="12">DSM 15558</strain>
    </source>
</reference>
<dbReference type="GO" id="GO:0140097">
    <property type="term" value="F:catalytic activity, acting on DNA"/>
    <property type="evidence" value="ECO:0007669"/>
    <property type="project" value="UniProtKB-ARBA"/>
</dbReference>
<dbReference type="GO" id="GO:0051607">
    <property type="term" value="P:defense response to virus"/>
    <property type="evidence" value="ECO:0007669"/>
    <property type="project" value="UniProtKB-KW"/>
</dbReference>
<dbReference type="Pfam" id="PF04851">
    <property type="entry name" value="ResIII"/>
    <property type="match status" value="1"/>
</dbReference>
<dbReference type="SUPFAM" id="SSF52540">
    <property type="entry name" value="P-loop containing nucleoside triphosphate hydrolases"/>
    <property type="match status" value="1"/>
</dbReference>
<evidence type="ECO:0000256" key="6">
    <source>
        <dbReference type="ARBA" id="ARBA00022801"/>
    </source>
</evidence>
<comment type="similarity">
    <text evidence="1">In the N-terminal section; belongs to the CRISPR-associated nuclease Cas3-HD family.</text>
</comment>
<dbReference type="CDD" id="cd09641">
    <property type="entry name" value="Cas3''_I"/>
    <property type="match status" value="1"/>
</dbReference>
<evidence type="ECO:0000256" key="7">
    <source>
        <dbReference type="ARBA" id="ARBA00022806"/>
    </source>
</evidence>
<evidence type="ECO:0000259" key="11">
    <source>
        <dbReference type="PROSITE" id="PS51643"/>
    </source>
</evidence>
<dbReference type="GO" id="GO:0016787">
    <property type="term" value="F:hydrolase activity"/>
    <property type="evidence" value="ECO:0007669"/>
    <property type="project" value="UniProtKB-KW"/>
</dbReference>
<dbReference type="RefSeq" id="WP_274924382.1">
    <property type="nucleotide sequence ID" value="NZ_JAKELO010000002.1"/>
</dbReference>
<dbReference type="GO" id="GO:0003724">
    <property type="term" value="F:RNA helicase activity"/>
    <property type="evidence" value="ECO:0007669"/>
    <property type="project" value="TreeGrafter"/>
</dbReference>
<dbReference type="InterPro" id="IPR027417">
    <property type="entry name" value="P-loop_NTPase"/>
</dbReference>
<dbReference type="EMBL" id="JAKELO010000002">
    <property type="protein sequence ID" value="MDE4907734.1"/>
    <property type="molecule type" value="Genomic_DNA"/>
</dbReference>